<accession>A0A5C8ZEK4</accession>
<dbReference type="EMBL" id="VKAC01000007">
    <property type="protein sequence ID" value="TXR55633.1"/>
    <property type="molecule type" value="Genomic_DNA"/>
</dbReference>
<name>A0A5C8ZEK4_9ACTN</name>
<proteinExistence type="predicted"/>
<organism evidence="2 3">
    <name type="scientific">Quadrisphaera setariae</name>
    <dbReference type="NCBI Taxonomy" id="2593304"/>
    <lineage>
        <taxon>Bacteria</taxon>
        <taxon>Bacillati</taxon>
        <taxon>Actinomycetota</taxon>
        <taxon>Actinomycetes</taxon>
        <taxon>Kineosporiales</taxon>
        <taxon>Kineosporiaceae</taxon>
        <taxon>Quadrisphaera</taxon>
    </lineage>
</organism>
<feature type="non-terminal residue" evidence="2">
    <location>
        <position position="1"/>
    </location>
</feature>
<keyword evidence="3" id="KW-1185">Reference proteome</keyword>
<sequence>EGRRHNAALICLSRRRIDVMFAMLRDRQPYRPRPFSTSGEVTLAA</sequence>
<reference evidence="2 3" key="1">
    <citation type="submission" date="2019-07" db="EMBL/GenBank/DDBJ databases">
        <title>Quadrisphaera sp. strain DD2A genome sequencing and assembly.</title>
        <authorList>
            <person name="Kim I."/>
        </authorList>
    </citation>
    <scope>NUCLEOTIDE SEQUENCE [LARGE SCALE GENOMIC DNA]</scope>
    <source>
        <strain evidence="2 3">DD2A</strain>
    </source>
</reference>
<dbReference type="AlphaFoldDB" id="A0A5C8ZEK4"/>
<gene>
    <name evidence="2" type="ORF">FMM08_12355</name>
    <name evidence="1" type="ORF">FMM08_21660</name>
</gene>
<dbReference type="Proteomes" id="UP000321234">
    <property type="component" value="Unassembled WGS sequence"/>
</dbReference>
<comment type="caution">
    <text evidence="2">The sequence shown here is derived from an EMBL/GenBank/DDBJ whole genome shotgun (WGS) entry which is preliminary data.</text>
</comment>
<evidence type="ECO:0000313" key="1">
    <source>
        <dbReference type="EMBL" id="TXR51640.1"/>
    </source>
</evidence>
<dbReference type="EMBL" id="VKAC01000019">
    <property type="protein sequence ID" value="TXR51640.1"/>
    <property type="molecule type" value="Genomic_DNA"/>
</dbReference>
<evidence type="ECO:0000313" key="3">
    <source>
        <dbReference type="Proteomes" id="UP000321234"/>
    </source>
</evidence>
<protein>
    <submittedName>
        <fullName evidence="2">IS110 family transposase</fullName>
    </submittedName>
</protein>
<evidence type="ECO:0000313" key="2">
    <source>
        <dbReference type="EMBL" id="TXR55633.1"/>
    </source>
</evidence>